<organism evidence="2">
    <name type="scientific">Magallana gigas</name>
    <name type="common">Pacific oyster</name>
    <name type="synonym">Crassostrea gigas</name>
    <dbReference type="NCBI Taxonomy" id="29159"/>
    <lineage>
        <taxon>Eukaryota</taxon>
        <taxon>Metazoa</taxon>
        <taxon>Spiralia</taxon>
        <taxon>Lophotrochozoa</taxon>
        <taxon>Mollusca</taxon>
        <taxon>Bivalvia</taxon>
        <taxon>Autobranchia</taxon>
        <taxon>Pteriomorphia</taxon>
        <taxon>Ostreida</taxon>
        <taxon>Ostreoidea</taxon>
        <taxon>Ostreidae</taxon>
        <taxon>Magallana</taxon>
    </lineage>
</organism>
<gene>
    <name evidence="2" type="ORF">CGI_10027337</name>
</gene>
<accession>K1RBW5</accession>
<name>K1RBW5_MAGGI</name>
<reference evidence="2" key="1">
    <citation type="journal article" date="2012" name="Nature">
        <title>The oyster genome reveals stress adaptation and complexity of shell formation.</title>
        <authorList>
            <person name="Zhang G."/>
            <person name="Fang X."/>
            <person name="Guo X."/>
            <person name="Li L."/>
            <person name="Luo R."/>
            <person name="Xu F."/>
            <person name="Yang P."/>
            <person name="Zhang L."/>
            <person name="Wang X."/>
            <person name="Qi H."/>
            <person name="Xiong Z."/>
            <person name="Que H."/>
            <person name="Xie Y."/>
            <person name="Holland P.W."/>
            <person name="Paps J."/>
            <person name="Zhu Y."/>
            <person name="Wu F."/>
            <person name="Chen Y."/>
            <person name="Wang J."/>
            <person name="Peng C."/>
            <person name="Meng J."/>
            <person name="Yang L."/>
            <person name="Liu J."/>
            <person name="Wen B."/>
            <person name="Zhang N."/>
            <person name="Huang Z."/>
            <person name="Zhu Q."/>
            <person name="Feng Y."/>
            <person name="Mount A."/>
            <person name="Hedgecock D."/>
            <person name="Xu Z."/>
            <person name="Liu Y."/>
            <person name="Domazet-Loso T."/>
            <person name="Du Y."/>
            <person name="Sun X."/>
            <person name="Zhang S."/>
            <person name="Liu B."/>
            <person name="Cheng P."/>
            <person name="Jiang X."/>
            <person name="Li J."/>
            <person name="Fan D."/>
            <person name="Wang W."/>
            <person name="Fu W."/>
            <person name="Wang T."/>
            <person name="Wang B."/>
            <person name="Zhang J."/>
            <person name="Peng Z."/>
            <person name="Li Y."/>
            <person name="Li N."/>
            <person name="Wang J."/>
            <person name="Chen M."/>
            <person name="He Y."/>
            <person name="Tan F."/>
            <person name="Song X."/>
            <person name="Zheng Q."/>
            <person name="Huang R."/>
            <person name="Yang H."/>
            <person name="Du X."/>
            <person name="Chen L."/>
            <person name="Yang M."/>
            <person name="Gaffney P.M."/>
            <person name="Wang S."/>
            <person name="Luo L."/>
            <person name="She Z."/>
            <person name="Ming Y."/>
            <person name="Huang W."/>
            <person name="Zhang S."/>
            <person name="Huang B."/>
            <person name="Zhang Y."/>
            <person name="Qu T."/>
            <person name="Ni P."/>
            <person name="Miao G."/>
            <person name="Wang J."/>
            <person name="Wang Q."/>
            <person name="Steinberg C.E."/>
            <person name="Wang H."/>
            <person name="Li N."/>
            <person name="Qian L."/>
            <person name="Zhang G."/>
            <person name="Li Y."/>
            <person name="Yang H."/>
            <person name="Liu X."/>
            <person name="Wang J."/>
            <person name="Yin Y."/>
            <person name="Wang J."/>
        </authorList>
    </citation>
    <scope>NUCLEOTIDE SEQUENCE [LARGE SCALE GENOMIC DNA]</scope>
    <source>
        <strain evidence="2">05x7-T-G4-1.051#20</strain>
    </source>
</reference>
<dbReference type="InParanoid" id="K1RBW5"/>
<feature type="region of interest" description="Disordered" evidence="1">
    <location>
        <begin position="1"/>
        <end position="22"/>
    </location>
</feature>
<feature type="compositionally biased region" description="Basic residues" evidence="1">
    <location>
        <begin position="1"/>
        <end position="13"/>
    </location>
</feature>
<evidence type="ECO:0000313" key="2">
    <source>
        <dbReference type="EMBL" id="EKC43238.1"/>
    </source>
</evidence>
<evidence type="ECO:0000256" key="1">
    <source>
        <dbReference type="SAM" id="MobiDB-lite"/>
    </source>
</evidence>
<sequence length="109" mass="12062">MTSRKPMLKRIKGRAPAAGSSVDDPRALYMTQVGQPSADPILILEIRTQEPATNTQRPHSQGYEGMVLSQLLPKLRHLRTLQNEPNIIILHCGANSLGLVKLESILEQL</sequence>
<proteinExistence type="predicted"/>
<dbReference type="HOGENOM" id="CLU_2186469_0_0_1"/>
<dbReference type="EMBL" id="JH817465">
    <property type="protein sequence ID" value="EKC43238.1"/>
    <property type="molecule type" value="Genomic_DNA"/>
</dbReference>
<protein>
    <submittedName>
        <fullName evidence="2">Uncharacterized protein</fullName>
    </submittedName>
</protein>
<dbReference type="AlphaFoldDB" id="K1RBW5"/>